<keyword evidence="9" id="KW-1185">Reference proteome</keyword>
<dbReference type="PANTHER" id="PTHR23235:SF161">
    <property type="entry name" value="C2H2-TYPE DOMAIN-CONTAINING PROTEIN"/>
    <property type="match status" value="1"/>
</dbReference>
<sequence>MFTRLVTVILLIALISQVVVAGPVHPEYADYFDDTMKACCAECKATTAKFVVEELQQHSYTQATARGYALAASDRSTELFIDTMSHQPLSPRDDHLSSSSHAFRTLPTLVESAKLIRTRFHPNLQRQQHEHCLLYARDKRNSTSSSDSGLPHSAGPFPLSPSIRGTRLGPCSPVASSFSSGGTLPLPTAPGSAFFLSPPWLSTLHIADSAFDSATTTPSYGSASVPPSTISNCALVRVTAGGSRFRFDNLLPPPPTHATTRTTATEETTAAEPPFATHSLLPLAPSSLQLLGGPALSSSSASASSATVLAPSTSGMATQQKSVTTTVRKKLQQILELRAIKKMSVLSHAEVIVTTPPSIGAKKCYPKQRQDGHGAEAKGDEQRRQRQERECDDEWKEEDKRFICSICKMNFGRLDMLCRHRLCHTGEKLFGCNLCGHFFSRADNLRMHKLTHSNEKPYQCAVCPYAARRRDVLTHHLSKRHEIKAGHSFFLIKKLDPSAVTAGKGQNSSSVAAGTFSRSATAKYCIKDRIRHLLRVHLLAKGAEQRYAPYDACSPPPGGSQAIQHGVKDKPLQPLDDVDISKSNRIKAPLPPAMLPKLAAVKSPKIPSNKTPRTSATPQKKHLYTPRNNFEAEIIETRDTLVKQQKMKSANPTKVIKNQQEGSFLDLENIPNLDEVGHLKDKCGHFYLSELKLFKMKNKNGRLNSFYVLPKPVSGGATSKVFHASPIDAVDMDGKQITNCVAIKSVMLNFTKAPQEVIEGFEKEEQFLMMFRGKPSVTHIVHLHDMIKDYEKNRLIIILELGKHDLMKRLQLMRNQWKLYWGSTKTSIDVQIKKLLRQISTKADIWAVGVMLAEFLLMTPNFPEIDPIVIKRSSEANNIYNAVLAINHSHYTISPTGNASRKQSAEYLAKMHDFYPQFYAIIKAYFTAS</sequence>
<dbReference type="SMART" id="SM00220">
    <property type="entry name" value="S_TKc"/>
    <property type="match status" value="1"/>
</dbReference>
<evidence type="ECO:0000256" key="3">
    <source>
        <dbReference type="ARBA" id="ARBA00022771"/>
    </source>
</evidence>
<feature type="region of interest" description="Disordered" evidence="6">
    <location>
        <begin position="362"/>
        <end position="391"/>
    </location>
</feature>
<dbReference type="GO" id="GO:0004672">
    <property type="term" value="F:protein kinase activity"/>
    <property type="evidence" value="ECO:0007669"/>
    <property type="project" value="InterPro"/>
</dbReference>
<dbReference type="GO" id="GO:0000981">
    <property type="term" value="F:DNA-binding transcription factor activity, RNA polymerase II-specific"/>
    <property type="evidence" value="ECO:0007669"/>
    <property type="project" value="TreeGrafter"/>
</dbReference>
<dbReference type="AlphaFoldDB" id="A0A183CCN5"/>
<evidence type="ECO:0000313" key="10">
    <source>
        <dbReference type="WBParaSite" id="GPLIN_001063600"/>
    </source>
</evidence>
<evidence type="ECO:0000256" key="2">
    <source>
        <dbReference type="ARBA" id="ARBA00022737"/>
    </source>
</evidence>
<dbReference type="Proteomes" id="UP000050741">
    <property type="component" value="Unassembled WGS sequence"/>
</dbReference>
<dbReference type="SUPFAM" id="SSF57667">
    <property type="entry name" value="beta-beta-alpha zinc fingers"/>
    <property type="match status" value="2"/>
</dbReference>
<evidence type="ECO:0000256" key="6">
    <source>
        <dbReference type="SAM" id="MobiDB-lite"/>
    </source>
</evidence>
<evidence type="ECO:0000256" key="5">
    <source>
        <dbReference type="PROSITE-ProRule" id="PRU00042"/>
    </source>
</evidence>
<dbReference type="InterPro" id="IPR036236">
    <property type="entry name" value="Znf_C2H2_sf"/>
</dbReference>
<dbReference type="FunFam" id="3.30.160.60:FF:000100">
    <property type="entry name" value="Zinc finger 45-like"/>
    <property type="match status" value="1"/>
</dbReference>
<reference evidence="10" key="3">
    <citation type="submission" date="2016-06" db="UniProtKB">
        <authorList>
            <consortium name="WormBaseParasite"/>
        </authorList>
    </citation>
    <scope>IDENTIFICATION</scope>
</reference>
<evidence type="ECO:0000259" key="8">
    <source>
        <dbReference type="PROSITE" id="PS50157"/>
    </source>
</evidence>
<keyword evidence="3 5" id="KW-0863">Zinc-finger</keyword>
<keyword evidence="2" id="KW-0677">Repeat</keyword>
<feature type="chain" id="PRO_5008147402" evidence="7">
    <location>
        <begin position="22"/>
        <end position="929"/>
    </location>
</feature>
<dbReference type="PANTHER" id="PTHR23235">
    <property type="entry name" value="KRUEPPEL-LIKE TRANSCRIPTION FACTOR"/>
    <property type="match status" value="1"/>
</dbReference>
<keyword evidence="7" id="KW-0732">Signal</keyword>
<name>A0A183CCN5_GLOPA</name>
<dbReference type="PROSITE" id="PS50157">
    <property type="entry name" value="ZINC_FINGER_C2H2_2"/>
    <property type="match status" value="2"/>
</dbReference>
<feature type="domain" description="C2H2-type" evidence="8">
    <location>
        <begin position="402"/>
        <end position="429"/>
    </location>
</feature>
<dbReference type="InterPro" id="IPR011009">
    <property type="entry name" value="Kinase-like_dom_sf"/>
</dbReference>
<dbReference type="WBParaSite" id="GPLIN_001063600">
    <property type="protein sequence ID" value="GPLIN_001063600"/>
    <property type="gene ID" value="GPLIN_001063600"/>
</dbReference>
<dbReference type="Gene3D" id="3.30.160.60">
    <property type="entry name" value="Classic Zinc Finger"/>
    <property type="match status" value="2"/>
</dbReference>
<dbReference type="Gene3D" id="3.30.200.20">
    <property type="entry name" value="Phosphorylase Kinase, domain 1"/>
    <property type="match status" value="1"/>
</dbReference>
<dbReference type="GO" id="GO:0000978">
    <property type="term" value="F:RNA polymerase II cis-regulatory region sequence-specific DNA binding"/>
    <property type="evidence" value="ECO:0007669"/>
    <property type="project" value="TreeGrafter"/>
</dbReference>
<dbReference type="SUPFAM" id="SSF56112">
    <property type="entry name" value="Protein kinase-like (PK-like)"/>
    <property type="match status" value="1"/>
</dbReference>
<protein>
    <submittedName>
        <fullName evidence="10">Zinc finger protein</fullName>
    </submittedName>
</protein>
<feature type="compositionally biased region" description="Basic and acidic residues" evidence="6">
    <location>
        <begin position="368"/>
        <end position="389"/>
    </location>
</feature>
<evidence type="ECO:0000256" key="7">
    <source>
        <dbReference type="SAM" id="SignalP"/>
    </source>
</evidence>
<reference evidence="9" key="2">
    <citation type="submission" date="2014-05" db="EMBL/GenBank/DDBJ databases">
        <title>The genome and life-stage specific transcriptomes of Globodera pallida elucidate key aspects of plant parasitism by a cyst nematode.</title>
        <authorList>
            <person name="Cotton J.A."/>
            <person name="Lilley C.J."/>
            <person name="Jones L.M."/>
            <person name="Kikuchi T."/>
            <person name="Reid A.J."/>
            <person name="Thorpe P."/>
            <person name="Tsai I.J."/>
            <person name="Beasley H."/>
            <person name="Blok V."/>
            <person name="Cock P.J.A."/>
            <person name="Van den Akker S.E."/>
            <person name="Holroyd N."/>
            <person name="Hunt M."/>
            <person name="Mantelin S."/>
            <person name="Naghra H."/>
            <person name="Pain A."/>
            <person name="Palomares-Rius J.E."/>
            <person name="Zarowiecki M."/>
            <person name="Berriman M."/>
            <person name="Jones J.T."/>
            <person name="Urwin P.E."/>
        </authorList>
    </citation>
    <scope>NUCLEOTIDE SEQUENCE [LARGE SCALE GENOMIC DNA]</scope>
    <source>
        <strain evidence="9">Lindley</strain>
    </source>
</reference>
<dbReference type="PROSITE" id="PS00028">
    <property type="entry name" value="ZINC_FINGER_C2H2_1"/>
    <property type="match status" value="2"/>
</dbReference>
<dbReference type="InterPro" id="IPR013087">
    <property type="entry name" value="Znf_C2H2_type"/>
</dbReference>
<reference evidence="9" key="1">
    <citation type="submission" date="2013-12" db="EMBL/GenBank/DDBJ databases">
        <authorList>
            <person name="Aslett M."/>
        </authorList>
    </citation>
    <scope>NUCLEOTIDE SEQUENCE [LARGE SCALE GENOMIC DNA]</scope>
    <source>
        <strain evidence="9">Lindley</strain>
    </source>
</reference>
<feature type="domain" description="C2H2-type" evidence="8">
    <location>
        <begin position="430"/>
        <end position="457"/>
    </location>
</feature>
<feature type="region of interest" description="Disordered" evidence="6">
    <location>
        <begin position="140"/>
        <end position="162"/>
    </location>
</feature>
<dbReference type="Pfam" id="PF00096">
    <property type="entry name" value="zf-C2H2"/>
    <property type="match status" value="1"/>
</dbReference>
<feature type="signal peptide" evidence="7">
    <location>
        <begin position="1"/>
        <end position="21"/>
    </location>
</feature>
<keyword evidence="1" id="KW-0479">Metal-binding</keyword>
<dbReference type="InterPro" id="IPR000719">
    <property type="entry name" value="Prot_kinase_dom"/>
</dbReference>
<feature type="region of interest" description="Disordered" evidence="6">
    <location>
        <begin position="246"/>
        <end position="270"/>
    </location>
</feature>
<dbReference type="GO" id="GO:0005524">
    <property type="term" value="F:ATP binding"/>
    <property type="evidence" value="ECO:0007669"/>
    <property type="project" value="InterPro"/>
</dbReference>
<evidence type="ECO:0000256" key="4">
    <source>
        <dbReference type="ARBA" id="ARBA00022833"/>
    </source>
</evidence>
<proteinExistence type="predicted"/>
<dbReference type="GO" id="GO:0008270">
    <property type="term" value="F:zinc ion binding"/>
    <property type="evidence" value="ECO:0007669"/>
    <property type="project" value="UniProtKB-KW"/>
</dbReference>
<evidence type="ECO:0000313" key="9">
    <source>
        <dbReference type="Proteomes" id="UP000050741"/>
    </source>
</evidence>
<dbReference type="SMART" id="SM00355">
    <property type="entry name" value="ZnF_C2H2"/>
    <property type="match status" value="3"/>
</dbReference>
<evidence type="ECO:0000256" key="1">
    <source>
        <dbReference type="ARBA" id="ARBA00022723"/>
    </source>
</evidence>
<organism evidence="9 10">
    <name type="scientific">Globodera pallida</name>
    <name type="common">Potato cyst nematode worm</name>
    <name type="synonym">Heterodera pallida</name>
    <dbReference type="NCBI Taxonomy" id="36090"/>
    <lineage>
        <taxon>Eukaryota</taxon>
        <taxon>Metazoa</taxon>
        <taxon>Ecdysozoa</taxon>
        <taxon>Nematoda</taxon>
        <taxon>Chromadorea</taxon>
        <taxon>Rhabditida</taxon>
        <taxon>Tylenchina</taxon>
        <taxon>Tylenchomorpha</taxon>
        <taxon>Tylenchoidea</taxon>
        <taxon>Heteroderidae</taxon>
        <taxon>Heteroderinae</taxon>
        <taxon>Globodera</taxon>
    </lineage>
</organism>
<keyword evidence="4" id="KW-0862">Zinc</keyword>
<feature type="compositionally biased region" description="Low complexity" evidence="6">
    <location>
        <begin position="257"/>
        <end position="270"/>
    </location>
</feature>
<accession>A0A183CCN5</accession>